<feature type="domain" description="RSE1/DDB1/CPSF1 first beta-propeller" evidence="1">
    <location>
        <begin position="14"/>
        <end position="171"/>
    </location>
</feature>
<dbReference type="Pfam" id="PF10433">
    <property type="entry name" value="Beta-prop_RSE1_1st"/>
    <property type="match status" value="1"/>
</dbReference>
<name>A0A0B7BJT0_9EUPU</name>
<organism evidence="2">
    <name type="scientific">Arion vulgaris</name>
    <dbReference type="NCBI Taxonomy" id="1028688"/>
    <lineage>
        <taxon>Eukaryota</taxon>
        <taxon>Metazoa</taxon>
        <taxon>Spiralia</taxon>
        <taxon>Lophotrochozoa</taxon>
        <taxon>Mollusca</taxon>
        <taxon>Gastropoda</taxon>
        <taxon>Heterobranchia</taxon>
        <taxon>Euthyneura</taxon>
        <taxon>Panpulmonata</taxon>
        <taxon>Eupulmonata</taxon>
        <taxon>Stylommatophora</taxon>
        <taxon>Helicina</taxon>
        <taxon>Arionoidea</taxon>
        <taxon>Arionidae</taxon>
        <taxon>Arion</taxon>
    </lineage>
</organism>
<protein>
    <recommendedName>
        <fullName evidence="1">RSE1/DDB1/CPSF1 first beta-propeller domain-containing protein</fullName>
    </recommendedName>
</protein>
<dbReference type="InterPro" id="IPR015943">
    <property type="entry name" value="WD40/YVTN_repeat-like_dom_sf"/>
</dbReference>
<gene>
    <name evidence="2" type="primary">ORF196288</name>
</gene>
<dbReference type="PANTHER" id="PTHR10644">
    <property type="entry name" value="DNA REPAIR/RNA PROCESSING CPSF FAMILY"/>
    <property type="match status" value="1"/>
</dbReference>
<dbReference type="EMBL" id="HACG01046749">
    <property type="protein sequence ID" value="CEK93614.1"/>
    <property type="molecule type" value="Transcribed_RNA"/>
</dbReference>
<evidence type="ECO:0000313" key="2">
    <source>
        <dbReference type="EMBL" id="CEK93614.1"/>
    </source>
</evidence>
<dbReference type="InterPro" id="IPR018846">
    <property type="entry name" value="Beta-prop_RSE1/DDB1/CPSF1_1st"/>
</dbReference>
<proteinExistence type="predicted"/>
<evidence type="ECO:0000259" key="1">
    <source>
        <dbReference type="Pfam" id="PF10433"/>
    </source>
</evidence>
<reference evidence="2" key="1">
    <citation type="submission" date="2014-12" db="EMBL/GenBank/DDBJ databases">
        <title>Insight into the proteome of Arion vulgaris.</title>
        <authorList>
            <person name="Aradska J."/>
            <person name="Bulat T."/>
            <person name="Smidak R."/>
            <person name="Sarate P."/>
            <person name="Gangsoo J."/>
            <person name="Sialana F."/>
            <person name="Bilban M."/>
            <person name="Lubec G."/>
        </authorList>
    </citation>
    <scope>NUCLEOTIDE SEQUENCE</scope>
    <source>
        <tissue evidence="2">Skin</tissue>
    </source>
</reference>
<dbReference type="InterPro" id="IPR050358">
    <property type="entry name" value="RSE1/DDB1/CFT1"/>
</dbReference>
<sequence length="207" mass="23232">MHCMFKQIHPPTGIEHCIYAHFFNWETTNLITAGTNQLHVYLLNSEPELVCHDGTMQPLPVDKEENKTRLECLATYSFHGSIQSLAAIKLAGANRDVLLLSFMDAKLSVVEYDPSTHDLKTRSLHQFEEHELKGGYTSNIHLPIVRTDPDGRCAGMLIYGTHLVVLPFRKDAAIDDLDTLAGTTGKSPIMSSYTIDLRKWMKESSTS</sequence>
<dbReference type="Gene3D" id="2.130.10.10">
    <property type="entry name" value="YVTN repeat-like/Quinoprotein amine dehydrogenase"/>
    <property type="match status" value="1"/>
</dbReference>
<accession>A0A0B7BJT0</accession>
<dbReference type="AlphaFoldDB" id="A0A0B7BJT0"/>